<dbReference type="InterPro" id="IPR000048">
    <property type="entry name" value="IQ_motif_EF-hand-BS"/>
</dbReference>
<dbReference type="Gene3D" id="1.20.5.190">
    <property type="match status" value="1"/>
</dbReference>
<dbReference type="Pfam" id="PF12799">
    <property type="entry name" value="LRR_4"/>
    <property type="match status" value="1"/>
</dbReference>
<feature type="compositionally biased region" description="Basic and acidic residues" evidence="3">
    <location>
        <begin position="1109"/>
        <end position="1161"/>
    </location>
</feature>
<reference evidence="4" key="1">
    <citation type="submission" date="2021-01" db="EMBL/GenBank/DDBJ databases">
        <authorList>
            <person name="Corre E."/>
            <person name="Pelletier E."/>
            <person name="Niang G."/>
            <person name="Scheremetjew M."/>
            <person name="Finn R."/>
            <person name="Kale V."/>
            <person name="Holt S."/>
            <person name="Cochrane G."/>
            <person name="Meng A."/>
            <person name="Brown T."/>
            <person name="Cohen L."/>
        </authorList>
    </citation>
    <scope>NUCLEOTIDE SEQUENCE</scope>
    <source>
        <strain evidence="4">CCMP2877</strain>
    </source>
</reference>
<sequence length="1276" mass="144388">MLRQPTSASASAPPSPEQAVSPEGYAFHMAPRQRSLQQVLSSEPDNGGFAETDPARLEHVNSWSPSESFWPFSSPIPDEGDEETTTTAASFHGRGILRLDRVLPPIEVASRLRILNLSRNEIRDIEPLIVCTSLVYLDLSRNFLQALPSGAFWERLELLEVLLLQKNFLKDWRGLTGLAQCRARYLSMKGNPIAKTPTYRPYILNLTGAGALDEFICTDEECVQGADFSVVSRFRACAPEARLPLALVDGSLSRGRVLVDEALVRTIVRIVGNVRAVGVPSIIIQRRVRSNLLGRRKRTRAAVKLQAHVRTFLQRRRCDRMLFAIFRGARGESSPAALARVLGNNPGKLSVASQVFPRSASMCRGTEEMAGSAKVARHVFVDTPFVRLIAVTRLQRWWRGLFMPVVFKECARKLKGWLRRRVSDLRTARKWCTFVRGDSPRRGRLHVYVMPGALATVKAALDVVKPVYAHVEESDVEVGKMPTYWERATSVARGWDIMTDAIFSRRKPRVEASYGERRITRVLKGGTRMYLDGHVLKQRGCKATWYGSFIKYLPDRLAALVDDERRAPRLYVLELDKLAMGRLLYHMMRKSEGARRTDQHRVSPASLIESIVAAVIVQRVWRSYSSRSRVEPVLLRAVLLRRGAICLQRFWRLKTGVKRRLRFLAIVARVMEKLTELFRANQFISVRLPRSARELLLDPGAFYAFANAKFGPHPERAILYAFAEVPSHAPEYAECVVDARGEPLPKMDYRVHVHRDERHHRLLPQHMRSSCGLTDMVIPQHDETCLDTSLLVSALEQKTTPADEMLRCLFVYMYISWDPRREMHGPFDVLVPLDRDRRPAKLVPASLQHLYEDEEDVVWYDDGDGATSWGYGEPGSANDAAALDAPALGLGTARLRVVNRVEPVAEEPETPVARADPWRPPAESAPTQLGYMAFGGGPVWAELEGEVLAGLSMPDANATTADDTVNWYFESTRSRKAAGVPASAVAAPVSEEASHGKGLVKGKTLKQRLAPTKEDALENKLEVTDYLRYQASMNKRKAIEDRAEDMMMKRDRAERIRERERNPVVKPKPSYLTDQWEKVDRKVLREALESERAKQKEYVDAKRRHVLNSREGRRNKVKEHRDRVASEAQDRHKEQKLETKKSRQNMLDERHRRRETVQMRKDKAKARKTFQRGKRAHERGFVTQLASLGLGEFRQMAKFKQGLDAKKRNIRARAQRTKRIRSPDAPSEAQSWVTASIAVDLAGGDGLEPAAGEAGPHHGEHGPRPPGYRLGDSFFR</sequence>
<proteinExistence type="predicted"/>
<evidence type="ECO:0000313" key="4">
    <source>
        <dbReference type="EMBL" id="CAD9258115.1"/>
    </source>
</evidence>
<feature type="compositionally biased region" description="Polar residues" evidence="3">
    <location>
        <begin position="34"/>
        <end position="44"/>
    </location>
</feature>
<dbReference type="PROSITE" id="PS50096">
    <property type="entry name" value="IQ"/>
    <property type="match status" value="1"/>
</dbReference>
<name>A0A7S1U601_9STRA</name>
<keyword evidence="1" id="KW-0433">Leucine-rich repeat</keyword>
<dbReference type="Pfam" id="PF00612">
    <property type="entry name" value="IQ"/>
    <property type="match status" value="2"/>
</dbReference>
<gene>
    <name evidence="4" type="ORF">PPAR1163_LOCUS16487</name>
</gene>
<dbReference type="InterPro" id="IPR001611">
    <property type="entry name" value="Leu-rich_rpt"/>
</dbReference>
<feature type="region of interest" description="Disordered" evidence="3">
    <location>
        <begin position="1109"/>
        <end position="1175"/>
    </location>
</feature>
<keyword evidence="2" id="KW-0677">Repeat</keyword>
<evidence type="ECO:0000256" key="3">
    <source>
        <dbReference type="SAM" id="MobiDB-lite"/>
    </source>
</evidence>
<feature type="region of interest" description="Disordered" evidence="3">
    <location>
        <begin position="1243"/>
        <end position="1276"/>
    </location>
</feature>
<feature type="region of interest" description="Disordered" evidence="3">
    <location>
        <begin position="1"/>
        <end position="53"/>
    </location>
</feature>
<organism evidence="4">
    <name type="scientific">Phaeomonas parva</name>
    <dbReference type="NCBI Taxonomy" id="124430"/>
    <lineage>
        <taxon>Eukaryota</taxon>
        <taxon>Sar</taxon>
        <taxon>Stramenopiles</taxon>
        <taxon>Ochrophyta</taxon>
        <taxon>Pinguiophyceae</taxon>
        <taxon>Pinguiochrysidales</taxon>
        <taxon>Pinguiochrysidaceae</taxon>
        <taxon>Phaeomonas</taxon>
    </lineage>
</organism>
<dbReference type="EMBL" id="HBGJ01025849">
    <property type="protein sequence ID" value="CAD9258115.1"/>
    <property type="molecule type" value="Transcribed_RNA"/>
</dbReference>
<evidence type="ECO:0000256" key="2">
    <source>
        <dbReference type="ARBA" id="ARBA00022737"/>
    </source>
</evidence>
<feature type="compositionally biased region" description="Basic residues" evidence="3">
    <location>
        <begin position="1162"/>
        <end position="1175"/>
    </location>
</feature>
<dbReference type="InterPro" id="IPR032675">
    <property type="entry name" value="LRR_dom_sf"/>
</dbReference>
<dbReference type="GO" id="GO:0005737">
    <property type="term" value="C:cytoplasm"/>
    <property type="evidence" value="ECO:0007669"/>
    <property type="project" value="TreeGrafter"/>
</dbReference>
<dbReference type="Gene3D" id="3.80.10.10">
    <property type="entry name" value="Ribonuclease Inhibitor"/>
    <property type="match status" value="1"/>
</dbReference>
<dbReference type="PANTHER" id="PTHR15454">
    <property type="entry name" value="NISCHARIN RELATED"/>
    <property type="match status" value="1"/>
</dbReference>
<accession>A0A7S1U601</accession>
<protein>
    <submittedName>
        <fullName evidence="4">Uncharacterized protein</fullName>
    </submittedName>
</protein>
<dbReference type="SMART" id="SM00015">
    <property type="entry name" value="IQ"/>
    <property type="match status" value="4"/>
</dbReference>
<dbReference type="AlphaFoldDB" id="A0A7S1U601"/>
<dbReference type="InterPro" id="IPR025875">
    <property type="entry name" value="Leu-rich_rpt_4"/>
</dbReference>
<feature type="compositionally biased region" description="Low complexity" evidence="3">
    <location>
        <begin position="1"/>
        <end position="22"/>
    </location>
</feature>
<dbReference type="SUPFAM" id="SSF52058">
    <property type="entry name" value="L domain-like"/>
    <property type="match status" value="1"/>
</dbReference>
<evidence type="ECO:0000256" key="1">
    <source>
        <dbReference type="ARBA" id="ARBA00022614"/>
    </source>
</evidence>
<dbReference type="PROSITE" id="PS51450">
    <property type="entry name" value="LRR"/>
    <property type="match status" value="1"/>
</dbReference>